<evidence type="ECO:0000313" key="1">
    <source>
        <dbReference type="EMBL" id="ABV20779.1"/>
    </source>
</evidence>
<accession>A7ZLG7</accession>
<sequence>MKNQLVISKNYRYVNRVTLFTDDGKGYGVFESIC</sequence>
<dbReference type="AlphaFoldDB" id="A7ZLG7"/>
<dbReference type="Proteomes" id="UP000001122">
    <property type="component" value="Chromosome"/>
</dbReference>
<gene>
    <name evidence="1" type="ordered locus">EcE24377A_1551</name>
</gene>
<reference evidence="2" key="1">
    <citation type="journal article" date="2008" name="J. Bacteriol.">
        <title>The pangenome structure of Escherichia coli: comparative genomic analysis of E. coli commensal and pathogenic isolates.</title>
        <authorList>
            <person name="Rasko D.A."/>
            <person name="Rosovitz M.J."/>
            <person name="Myers G.S."/>
            <person name="Mongodin E.F."/>
            <person name="Fricke W.F."/>
            <person name="Gajer P."/>
            <person name="Crabtree J."/>
            <person name="Sebaihia M."/>
            <person name="Thomson N.R."/>
            <person name="Chaudhuri R."/>
            <person name="Henderson I.R."/>
            <person name="Sperandio V."/>
            <person name="Ravel J."/>
        </authorList>
    </citation>
    <scope>NUCLEOTIDE SEQUENCE [LARGE SCALE GENOMIC DNA]</scope>
    <source>
        <strain evidence="2">E24377A / ETEC</strain>
    </source>
</reference>
<evidence type="ECO:0000313" key="2">
    <source>
        <dbReference type="Proteomes" id="UP000001122"/>
    </source>
</evidence>
<proteinExistence type="predicted"/>
<protein>
    <submittedName>
        <fullName evidence="1">Uncharacterized protein</fullName>
    </submittedName>
</protein>
<dbReference type="KEGG" id="ecw:EcE24377A_1551"/>
<dbReference type="HOGENOM" id="CLU_3373744_0_0_6"/>
<organism evidence="1 2">
    <name type="scientific">Escherichia coli O139:H28 (strain E24377A / ETEC)</name>
    <dbReference type="NCBI Taxonomy" id="331111"/>
    <lineage>
        <taxon>Bacteria</taxon>
        <taxon>Pseudomonadati</taxon>
        <taxon>Pseudomonadota</taxon>
        <taxon>Gammaproteobacteria</taxon>
        <taxon>Enterobacterales</taxon>
        <taxon>Enterobacteriaceae</taxon>
        <taxon>Escherichia</taxon>
    </lineage>
</organism>
<name>A7ZLG7_ECO24</name>
<dbReference type="EMBL" id="CP000800">
    <property type="protein sequence ID" value="ABV20779.1"/>
    <property type="molecule type" value="Genomic_DNA"/>
</dbReference>
<keyword evidence="2" id="KW-1185">Reference proteome</keyword>